<dbReference type="AlphaFoldDB" id="A0A401IED8"/>
<dbReference type="Proteomes" id="UP000287247">
    <property type="component" value="Unassembled WGS sequence"/>
</dbReference>
<organism evidence="1 2">
    <name type="scientific">Aphanothece sacrum FPU1</name>
    <dbReference type="NCBI Taxonomy" id="1920663"/>
    <lineage>
        <taxon>Bacteria</taxon>
        <taxon>Bacillati</taxon>
        <taxon>Cyanobacteriota</taxon>
        <taxon>Cyanophyceae</taxon>
        <taxon>Oscillatoriophycideae</taxon>
        <taxon>Chroococcales</taxon>
        <taxon>Aphanothecaceae</taxon>
        <taxon>Aphanothece</taxon>
    </lineage>
</organism>
<protein>
    <submittedName>
        <fullName evidence="1">Cobyric acid synthase</fullName>
    </submittedName>
</protein>
<sequence length="78" mass="8934">MRIIQTKGKIHKGELRVKAPPEFSDGEVDLVIIAKNELDDFEEMCQLAKSNGYESLDKKMELIQQVKLEMLAEKGRTK</sequence>
<name>A0A401IED8_APHSA</name>
<gene>
    <name evidence="1" type="ORF">AsFPU1_1002</name>
</gene>
<evidence type="ECO:0000313" key="2">
    <source>
        <dbReference type="Proteomes" id="UP000287247"/>
    </source>
</evidence>
<proteinExistence type="predicted"/>
<dbReference type="EMBL" id="BDQK01000003">
    <property type="protein sequence ID" value="GBF79604.1"/>
    <property type="molecule type" value="Genomic_DNA"/>
</dbReference>
<comment type="caution">
    <text evidence="1">The sequence shown here is derived from an EMBL/GenBank/DDBJ whole genome shotgun (WGS) entry which is preliminary data.</text>
</comment>
<dbReference type="RefSeq" id="WP_124978338.1">
    <property type="nucleotide sequence ID" value="NZ_BDQK01000003.1"/>
</dbReference>
<reference evidence="2" key="1">
    <citation type="submission" date="2017-05" db="EMBL/GenBank/DDBJ databases">
        <title>Physiological properties and genetic analysis related to exopolysaccharide production of fresh-water unicellular cyanobacterium Aphanothece sacrum, Suizenji Nori, that has been cultured as a food source in Japan.</title>
        <authorList>
            <person name="Kanesaki Y."/>
            <person name="Yoshikawa S."/>
            <person name="Ohki K."/>
        </authorList>
    </citation>
    <scope>NUCLEOTIDE SEQUENCE [LARGE SCALE GENOMIC DNA]</scope>
    <source>
        <strain evidence="2">FPU1</strain>
    </source>
</reference>
<evidence type="ECO:0000313" key="1">
    <source>
        <dbReference type="EMBL" id="GBF79604.1"/>
    </source>
</evidence>
<accession>A0A401IED8</accession>
<keyword evidence="2" id="KW-1185">Reference proteome</keyword>
<dbReference type="OrthoDB" id="463333at2"/>